<dbReference type="CDD" id="cd10280">
    <property type="entry name" value="PQQ_mGDH"/>
    <property type="match status" value="1"/>
</dbReference>
<dbReference type="GO" id="GO:0046872">
    <property type="term" value="F:metal ion binding"/>
    <property type="evidence" value="ECO:0007669"/>
    <property type="project" value="UniProtKB-KW"/>
</dbReference>
<feature type="domain" description="Cytochrome c" evidence="9">
    <location>
        <begin position="477"/>
        <end position="554"/>
    </location>
</feature>
<dbReference type="SUPFAM" id="SSF46626">
    <property type="entry name" value="Cytochrome c"/>
    <property type="match status" value="1"/>
</dbReference>
<dbReference type="SMART" id="SM00564">
    <property type="entry name" value="PQQ"/>
    <property type="match status" value="5"/>
</dbReference>
<gene>
    <name evidence="10" type="ordered locus">Halhy_3575</name>
</gene>
<proteinExistence type="inferred from homology"/>
<keyword evidence="4 8" id="KW-0479">Metal-binding</keyword>
<evidence type="ECO:0000256" key="2">
    <source>
        <dbReference type="ARBA" id="ARBA00008156"/>
    </source>
</evidence>
<dbReference type="AlphaFoldDB" id="F4KXR8"/>
<evidence type="ECO:0000313" key="10">
    <source>
        <dbReference type="EMBL" id="AEE51429.1"/>
    </source>
</evidence>
<dbReference type="SUPFAM" id="SSF50998">
    <property type="entry name" value="Quinoprotein alcohol dehydrogenase-like"/>
    <property type="match status" value="1"/>
</dbReference>
<protein>
    <submittedName>
        <fullName evidence="10">Quinoprotein glucose dehydrogenase</fullName>
        <ecNumber evidence="10">1.1.5.2</ecNumber>
    </submittedName>
</protein>
<evidence type="ECO:0000256" key="3">
    <source>
        <dbReference type="ARBA" id="ARBA00022617"/>
    </source>
</evidence>
<dbReference type="Proteomes" id="UP000008461">
    <property type="component" value="Chromosome"/>
</dbReference>
<dbReference type="InterPro" id="IPR009056">
    <property type="entry name" value="Cyt_c-like_dom"/>
</dbReference>
<name>F4KXR8_HALH1</name>
<dbReference type="InterPro" id="IPR017511">
    <property type="entry name" value="PQQ_mDH"/>
</dbReference>
<keyword evidence="6 10" id="KW-0560">Oxidoreductase</keyword>
<accession>F4KXR8</accession>
<dbReference type="eggNOG" id="COG4993">
    <property type="taxonomic scope" value="Bacteria"/>
</dbReference>
<dbReference type="GO" id="GO:0020037">
    <property type="term" value="F:heme binding"/>
    <property type="evidence" value="ECO:0007669"/>
    <property type="project" value="InterPro"/>
</dbReference>
<keyword evidence="5" id="KW-0732">Signal</keyword>
<dbReference type="PANTHER" id="PTHR32303">
    <property type="entry name" value="QUINOPROTEIN ALCOHOL DEHYDROGENASE (CYTOCHROME C)"/>
    <property type="match status" value="1"/>
</dbReference>
<dbReference type="PANTHER" id="PTHR32303:SF4">
    <property type="entry name" value="QUINOPROTEIN GLUCOSE DEHYDROGENASE"/>
    <property type="match status" value="1"/>
</dbReference>
<sequence>MPSTACIMKRILPFSLLGLLICVLVAFLLTDVEPAGDDWPEYLGGPDRNHYSTLTDIGPDNVTKLKIAWRYFTPDSGQMQVSPIVIDGVLYGVTSSVQAFALNAATGKEIWRFGDPLKSWESTSRGVTYWRDGEDQRILYTVGPNLWALNAKTGKPISSFGDGGKVDLHTGLPEVSQKKSIVSNTPGTLFEDLIIMPLRLSEGADAAPGDIRAFNVRTGKLEWTFHTIPYPGEYGYKTFPKDAYKNTYTGAANNWAGMSIDRKRGIVYVPTGSAGFDFYGGNRKGQNLFANCLLALDARTGKRIWHYQTTHHDIWDRDLPAPPNLVTLQMGGKTIDAVAQISKQGFVFVFDRVTGKPLFPINEVPVAPSDLKGEKAWKTQPVPSLPLPYARQSNALTENDINPHSENREELLQRFRTYKKGFYDPPSKQGTIIFPGFDGGGEWGGAAADPDGILYVNSNEMAWILTMVDKPAATQMANASPGERIYLTTCASCHGVDRKGNPQSNFPSLVGIEKKRDKGYVTQIITAGKGMMPGFTALSAEQKQALVAYLFGDEKKEMGAAAGTYKPVQLPYTITGYNKFLDNKGLPAIGPPWGTLNAINLNTGEYLWQVPLGEEPALVAKGIRNTGVENYGGPVITASGLLFIAATKDGMFRAFDKRTGEVLWETKLPAASFATPATYMADGKQYIVLACGGTKLGTPKGNQYVAFALPD</sequence>
<dbReference type="GO" id="GO:0008876">
    <property type="term" value="F:quinoprotein glucose dehydrogenase activity"/>
    <property type="evidence" value="ECO:0007669"/>
    <property type="project" value="UniProtKB-EC"/>
</dbReference>
<comment type="similarity">
    <text evidence="2">Belongs to the bacterial PQQ dehydrogenase family.</text>
</comment>
<dbReference type="GO" id="GO:0009055">
    <property type="term" value="F:electron transfer activity"/>
    <property type="evidence" value="ECO:0007669"/>
    <property type="project" value="InterPro"/>
</dbReference>
<dbReference type="HOGENOM" id="CLU_018478_1_1_10"/>
<dbReference type="InterPro" id="IPR018391">
    <property type="entry name" value="PQQ_b-propeller_rpt"/>
</dbReference>
<dbReference type="KEGG" id="hhy:Halhy_3575"/>
<dbReference type="InterPro" id="IPR036909">
    <property type="entry name" value="Cyt_c-like_dom_sf"/>
</dbReference>
<evidence type="ECO:0000256" key="8">
    <source>
        <dbReference type="PROSITE-ProRule" id="PRU00433"/>
    </source>
</evidence>
<comment type="cofactor">
    <cofactor evidence="1">
        <name>pyrroloquinoline quinone</name>
        <dbReference type="ChEBI" id="CHEBI:58442"/>
    </cofactor>
</comment>
<evidence type="ECO:0000256" key="1">
    <source>
        <dbReference type="ARBA" id="ARBA00001931"/>
    </source>
</evidence>
<dbReference type="Pfam" id="PF01011">
    <property type="entry name" value="PQQ"/>
    <property type="match status" value="2"/>
</dbReference>
<evidence type="ECO:0000256" key="6">
    <source>
        <dbReference type="ARBA" id="ARBA00023002"/>
    </source>
</evidence>
<dbReference type="GO" id="GO:0048038">
    <property type="term" value="F:quinone binding"/>
    <property type="evidence" value="ECO:0007669"/>
    <property type="project" value="InterPro"/>
</dbReference>
<reference evidence="10 11" key="1">
    <citation type="journal article" date="2011" name="Stand. Genomic Sci.">
        <title>Complete genome sequence of Haliscomenobacter hydrossis type strain (O).</title>
        <authorList>
            <consortium name="US DOE Joint Genome Institute (JGI-PGF)"/>
            <person name="Daligault H."/>
            <person name="Lapidus A."/>
            <person name="Zeytun A."/>
            <person name="Nolan M."/>
            <person name="Lucas S."/>
            <person name="Del Rio T.G."/>
            <person name="Tice H."/>
            <person name="Cheng J.F."/>
            <person name="Tapia R."/>
            <person name="Han C."/>
            <person name="Goodwin L."/>
            <person name="Pitluck S."/>
            <person name="Liolios K."/>
            <person name="Pagani I."/>
            <person name="Ivanova N."/>
            <person name="Huntemann M."/>
            <person name="Mavromatis K."/>
            <person name="Mikhailova N."/>
            <person name="Pati A."/>
            <person name="Chen A."/>
            <person name="Palaniappan K."/>
            <person name="Land M."/>
            <person name="Hauser L."/>
            <person name="Brambilla E.M."/>
            <person name="Rohde M."/>
            <person name="Verbarg S."/>
            <person name="Goker M."/>
            <person name="Bristow J."/>
            <person name="Eisen J.A."/>
            <person name="Markowitz V."/>
            <person name="Hugenholtz P."/>
            <person name="Kyrpides N.C."/>
            <person name="Klenk H.P."/>
            <person name="Woyke T."/>
        </authorList>
    </citation>
    <scope>NUCLEOTIDE SEQUENCE [LARGE SCALE GENOMIC DNA]</scope>
    <source>
        <strain evidence="11">ATCC 27775 / DSM 1100 / LMG 10767 / O</strain>
    </source>
</reference>
<keyword evidence="11" id="KW-1185">Reference proteome</keyword>
<evidence type="ECO:0000256" key="5">
    <source>
        <dbReference type="ARBA" id="ARBA00022729"/>
    </source>
</evidence>
<organism evidence="10 11">
    <name type="scientific">Haliscomenobacter hydrossis (strain ATCC 27775 / DSM 1100 / LMG 10767 / O)</name>
    <dbReference type="NCBI Taxonomy" id="760192"/>
    <lineage>
        <taxon>Bacteria</taxon>
        <taxon>Pseudomonadati</taxon>
        <taxon>Bacteroidota</taxon>
        <taxon>Saprospiria</taxon>
        <taxon>Saprospirales</taxon>
        <taxon>Haliscomenobacteraceae</taxon>
        <taxon>Haliscomenobacter</taxon>
    </lineage>
</organism>
<dbReference type="InterPro" id="IPR002372">
    <property type="entry name" value="PQQ_rpt_dom"/>
</dbReference>
<keyword evidence="3 8" id="KW-0349">Heme</keyword>
<reference key="2">
    <citation type="submission" date="2011-04" db="EMBL/GenBank/DDBJ databases">
        <title>Complete sequence of chromosome of Haliscomenobacter hydrossis DSM 1100.</title>
        <authorList>
            <consortium name="US DOE Joint Genome Institute (JGI-PGF)"/>
            <person name="Lucas S."/>
            <person name="Han J."/>
            <person name="Lapidus A."/>
            <person name="Bruce D."/>
            <person name="Goodwin L."/>
            <person name="Pitluck S."/>
            <person name="Peters L."/>
            <person name="Kyrpides N."/>
            <person name="Mavromatis K."/>
            <person name="Ivanova N."/>
            <person name="Ovchinnikova G."/>
            <person name="Pagani I."/>
            <person name="Daligault H."/>
            <person name="Detter J.C."/>
            <person name="Han C."/>
            <person name="Land M."/>
            <person name="Hauser L."/>
            <person name="Markowitz V."/>
            <person name="Cheng J.-F."/>
            <person name="Hugenholtz P."/>
            <person name="Woyke T."/>
            <person name="Wu D."/>
            <person name="Verbarg S."/>
            <person name="Frueling A."/>
            <person name="Brambilla E."/>
            <person name="Klenk H.-P."/>
            <person name="Eisen J.A."/>
        </authorList>
    </citation>
    <scope>NUCLEOTIDE SEQUENCE</scope>
    <source>
        <strain>DSM 1100</strain>
    </source>
</reference>
<dbReference type="EC" id="1.1.5.2" evidence="10"/>
<evidence type="ECO:0000313" key="11">
    <source>
        <dbReference type="Proteomes" id="UP000008461"/>
    </source>
</evidence>
<dbReference type="InterPro" id="IPR011047">
    <property type="entry name" value="Quinoprotein_ADH-like_sf"/>
</dbReference>
<dbReference type="GO" id="GO:0016020">
    <property type="term" value="C:membrane"/>
    <property type="evidence" value="ECO:0007669"/>
    <property type="project" value="InterPro"/>
</dbReference>
<evidence type="ECO:0000259" key="9">
    <source>
        <dbReference type="PROSITE" id="PS51007"/>
    </source>
</evidence>
<dbReference type="Gene3D" id="2.140.10.10">
    <property type="entry name" value="Quinoprotein alcohol dehydrogenase-like superfamily"/>
    <property type="match status" value="2"/>
</dbReference>
<dbReference type="PROSITE" id="PS51007">
    <property type="entry name" value="CYTC"/>
    <property type="match status" value="1"/>
</dbReference>
<keyword evidence="7 8" id="KW-0408">Iron</keyword>
<evidence type="ECO:0000256" key="4">
    <source>
        <dbReference type="ARBA" id="ARBA00022723"/>
    </source>
</evidence>
<dbReference type="STRING" id="760192.Halhy_3575"/>
<dbReference type="Pfam" id="PF00034">
    <property type="entry name" value="Cytochrom_C"/>
    <property type="match status" value="1"/>
</dbReference>
<evidence type="ECO:0000256" key="7">
    <source>
        <dbReference type="ARBA" id="ARBA00023004"/>
    </source>
</evidence>
<dbReference type="EMBL" id="CP002691">
    <property type="protein sequence ID" value="AEE51429.1"/>
    <property type="molecule type" value="Genomic_DNA"/>
</dbReference>